<sequence>MFNPKGQCTQLGTLGALDFCQGAASSATSTSATQVSAQFCTDKAETCTDQNLDYTAHTEGYLPPAISIPSMHGSNQQNPPKGDTARVSTQPSPVTNQFNEPDSKEAAPEVGIDVRCGFHTSDRSPMDLLLLSTSAHTAPTMGNTTTISAQQAADDRDNATATSSGLSFPSEGSQASQGITVGQLAPKVQPLKDAPPVHPAEAHSTMTPSDVPPVHLDEAHSTMTPSDVPPLHPAEAHSTMTPSNVPPVHLGEAHSTMTPSDVPPMHLGEAHSTMTPSDVPPMHPAEAHSTMTPSDVPPVHPAEAHSTMTPSDVPPVHPGEAHSTMTPSDAGQACSGCTTAKDGWLGKAQEGDVTDQQAATANTQPRGALLLEALPSSDGRVPGKGQQEGVMSLMRDLQQQQCGIGIRTDPNGIAGFEGLPALRPRLPSLVLDAPGIGHTEYHPRQQLQHPLWSLVRPSSCAPVQFILPVNVYNPDHTVTAVSLGQKKQPQITQPNQIRAGGRYISSANPPMSQEARSLPPQSKALQQLCNDQAAVPTIIRDPLDGYGEDQLPAAYRRYSQFHSGTGSRLIVLNNPDDLKVLLQQQQKQQQQQQQVPRGDRHVLSCHTYSPPGKDQERSSTLKQKRPGIHSRAAKPNKPNKRTKRASDPKPHERTLSEALSSKVSDTKAQHLAAQESIVYAARPSGLAGDVKVRVAACLVLRMLNQTGPARSISFADILSSQVLAGQEIFFRGHKGMVRGGRGCLQVGPHVLDREQVDDAGAAELVMPGFNSITLKSFQMLLHSQDLGTHINVCAQCMQSGLSLSKIGTNTEEPQHPQQLLIQCGGCPLAYHPRCIGLDGIPSRTWLCTRCSQVAAAHKAQTSLHMQDLGSSGLSFVQGALPMHHQSILQELPPDPNLWGSLLQSGNISLNAYIPQLQYQSLGREIITPNMLGSATPVYAVNIPQLHPGLASQAYYVNAPNMQWQQMRSRRNSNSEEDEPSGRTRVEPDMRGRPPLPRRSTLMEAEEGIRRGAVGQGRGRRRRSRTSGATEEEEEEEQEEHAEAVQQQQYHMPQAYLQNGHTKSYTNQGSARIHDSFHNKPPRGRASDASGHHDYSQAEMYKSPKHEYPEQASRRARSKRPSSSGRPRGRPRTPAYRSADEVPPNTLLPQMYPNCFYPAMNGQPGPSAELWPGGLAPGFHLLPGSFDRVGASLEPSHWDHMPSDTHSGIRSTALGGDGGEERSDEYQGEHLSHAEGTEEAGSHSQGEDEEEDLLEAEEAAEILTALATSGIRATSQPAPPAVPRRGRKPASAASSQGRRPAAALPPRSRRKPTTMYDYDVDEVEVRAVKRTRKSGRDSIPPADELEEEEWHQVGQVVEHREVVQHDTEPKQDSPAQAPSIIDVLASEQPLAFTATAEWIDNQGLKMAEVPVPIIHSEPGIESDTQGPIVKEEVEDVKTEQKLLEGQGNDGLGSGTERRLIVNPLYNGASSYHSDMDQKRSEGLDALAQGTGEEAIVQTEAKGEGGREPQGVAEMLENAVTRVSPGLQQPSGFNVGEINHNISGVSVEQLVDTLPILPSLPDCRQGIIQTTLFNDNLAPLSHNYASSAAEHNEPSPFRCTLAGEEFPLEKRDGVSVLTAVNVMNLNQQAGVVASNSNSSRYGRVRRKNHVFDLDEPSSMVQGVDTPGPSTLLQPDSLEGFMAHGDAALLNVDVSNASLPMKPKRSRARKVSVPGDAQQASASGGGEGWNTSPGPGGEYEGSTGEMRSPPSRSARGMGFRSSLNNGKSSRIIAAVSGETREAAKARATPGSVLEGVPVYRGYHPQWVNSCANCGLGTSPVWRKGWALQPNPGSPPPNGKVELANLCNACGLRYKEGAALEKDPNRSQAVRAKPTASSKKGEDSSNQQSSNSRGGREASGRSRSQQAAGASNRALHGEGGEKRSSGNTVLDVAHIAAPQLMPSTLVTSLAPELPVGVEQCRKIVLKAPLSFGTPEDVMAPKAIAHASGTSHVVSGAHTLTPLDLRVEAQIGGTCSKGSGSGDGDASREQCGGMNPWTGNSGVDDASVQALNKDYEGTVGSAVASHDFLGSEGVPGMSSNGLTATMPMP</sequence>
<feature type="region of interest" description="Disordered" evidence="5">
    <location>
        <begin position="189"/>
        <end position="333"/>
    </location>
</feature>
<dbReference type="InterPro" id="IPR001965">
    <property type="entry name" value="Znf_PHD"/>
</dbReference>
<feature type="compositionally biased region" description="Low complexity" evidence="5">
    <location>
        <begin position="1880"/>
        <end position="1889"/>
    </location>
</feature>
<keyword evidence="1" id="KW-0479">Metal-binding</keyword>
<feature type="compositionally biased region" description="Polar residues" evidence="5">
    <location>
        <begin position="159"/>
        <end position="177"/>
    </location>
</feature>
<keyword evidence="3" id="KW-0862">Zinc</keyword>
<comment type="caution">
    <text evidence="7">The sequence shown here is derived from an EMBL/GenBank/DDBJ whole genome shotgun (WGS) entry which is preliminary data.</text>
</comment>
<evidence type="ECO:0000256" key="1">
    <source>
        <dbReference type="ARBA" id="ARBA00022723"/>
    </source>
</evidence>
<name>A0A250XEP4_9CHLO</name>
<dbReference type="SMART" id="SM00401">
    <property type="entry name" value="ZnF_GATA"/>
    <property type="match status" value="1"/>
</dbReference>
<feature type="region of interest" description="Disordered" evidence="5">
    <location>
        <begin position="1697"/>
        <end position="1761"/>
    </location>
</feature>
<reference evidence="7 8" key="1">
    <citation type="submission" date="2017-08" db="EMBL/GenBank/DDBJ databases">
        <title>Acidophilic green algal genome provides insights into adaptation to an acidic environment.</title>
        <authorList>
            <person name="Hirooka S."/>
            <person name="Hirose Y."/>
            <person name="Kanesaki Y."/>
            <person name="Higuchi S."/>
            <person name="Fujiwara T."/>
            <person name="Onuma R."/>
            <person name="Era A."/>
            <person name="Ohbayashi R."/>
            <person name="Uzuka A."/>
            <person name="Nozaki H."/>
            <person name="Yoshikawa H."/>
            <person name="Miyagishima S.Y."/>
        </authorList>
    </citation>
    <scope>NUCLEOTIDE SEQUENCE [LARGE SCALE GENOMIC DNA]</scope>
    <source>
        <strain evidence="7 8">NIES-2499</strain>
    </source>
</reference>
<evidence type="ECO:0000256" key="5">
    <source>
        <dbReference type="SAM" id="MobiDB-lite"/>
    </source>
</evidence>
<feature type="region of interest" description="Disordered" evidence="5">
    <location>
        <begin position="147"/>
        <end position="177"/>
    </location>
</feature>
<evidence type="ECO:0000313" key="8">
    <source>
        <dbReference type="Proteomes" id="UP000232323"/>
    </source>
</evidence>
<dbReference type="InterPro" id="IPR013088">
    <property type="entry name" value="Znf_NHR/GATA"/>
</dbReference>
<feature type="compositionally biased region" description="Basic and acidic residues" evidence="5">
    <location>
        <begin position="979"/>
        <end position="991"/>
    </location>
</feature>
<feature type="domain" description="PHD-type" evidence="6">
    <location>
        <begin position="790"/>
        <end position="853"/>
    </location>
</feature>
<dbReference type="InterPro" id="IPR019787">
    <property type="entry name" value="Znf_PHD-finger"/>
</dbReference>
<feature type="compositionally biased region" description="Low complexity" evidence="5">
    <location>
        <begin position="1897"/>
        <end position="1910"/>
    </location>
</feature>
<dbReference type="SUPFAM" id="SSF57716">
    <property type="entry name" value="Glucocorticoid receptor-like (DNA-binding domain)"/>
    <property type="match status" value="1"/>
</dbReference>
<proteinExistence type="predicted"/>
<feature type="compositionally biased region" description="Basic and acidic residues" evidence="5">
    <location>
        <begin position="644"/>
        <end position="655"/>
    </location>
</feature>
<feature type="region of interest" description="Disordered" evidence="5">
    <location>
        <begin position="1266"/>
        <end position="1315"/>
    </location>
</feature>
<keyword evidence="8" id="KW-1185">Reference proteome</keyword>
<feature type="compositionally biased region" description="Basic and acidic residues" evidence="5">
    <location>
        <begin position="1089"/>
        <end position="1112"/>
    </location>
</feature>
<feature type="region of interest" description="Disordered" evidence="5">
    <location>
        <begin position="1060"/>
        <end position="1144"/>
    </location>
</feature>
<feature type="region of interest" description="Disordered" evidence="5">
    <location>
        <begin position="583"/>
        <end position="664"/>
    </location>
</feature>
<dbReference type="Gene3D" id="3.30.40.10">
    <property type="entry name" value="Zinc/RING finger domain, C3HC4 (zinc finger)"/>
    <property type="match status" value="1"/>
</dbReference>
<feature type="compositionally biased region" description="Basic and acidic residues" evidence="5">
    <location>
        <begin position="1911"/>
        <end position="1920"/>
    </location>
</feature>
<feature type="region of interest" description="Disordered" evidence="5">
    <location>
        <begin position="965"/>
        <end position="1046"/>
    </location>
</feature>
<gene>
    <name evidence="7" type="ORF">CEUSTIGMA_g8934.t1</name>
</gene>
<dbReference type="InterPro" id="IPR011011">
    <property type="entry name" value="Znf_FYVE_PHD"/>
</dbReference>
<dbReference type="Gene3D" id="3.30.50.10">
    <property type="entry name" value="Erythroid Transcription Factor GATA-1, subunit A"/>
    <property type="match status" value="1"/>
</dbReference>
<dbReference type="CDD" id="cd00202">
    <property type="entry name" value="ZnF_GATA"/>
    <property type="match status" value="1"/>
</dbReference>
<feature type="compositionally biased region" description="Polar residues" evidence="5">
    <location>
        <begin position="1060"/>
        <end position="1069"/>
    </location>
</feature>
<keyword evidence="2 4" id="KW-0863">Zinc-finger</keyword>
<dbReference type="InterPro" id="IPR000679">
    <property type="entry name" value="Znf_GATA"/>
</dbReference>
<evidence type="ECO:0000256" key="2">
    <source>
        <dbReference type="ARBA" id="ARBA00022771"/>
    </source>
</evidence>
<dbReference type="GO" id="GO:0008270">
    <property type="term" value="F:zinc ion binding"/>
    <property type="evidence" value="ECO:0007669"/>
    <property type="project" value="UniProtKB-KW"/>
</dbReference>
<feature type="compositionally biased region" description="Low complexity" evidence="5">
    <location>
        <begin position="583"/>
        <end position="594"/>
    </location>
</feature>
<dbReference type="GO" id="GO:0006355">
    <property type="term" value="P:regulation of DNA-templated transcription"/>
    <property type="evidence" value="ECO:0007669"/>
    <property type="project" value="InterPro"/>
</dbReference>
<dbReference type="InterPro" id="IPR019786">
    <property type="entry name" value="Zinc_finger_PHD-type_CS"/>
</dbReference>
<feature type="compositionally biased region" description="Basic and acidic residues" evidence="5">
    <location>
        <begin position="1218"/>
        <end position="1235"/>
    </location>
</feature>
<dbReference type="OrthoDB" id="548568at2759"/>
<feature type="compositionally biased region" description="Basic residues" evidence="5">
    <location>
        <begin position="622"/>
        <end position="643"/>
    </location>
</feature>
<organism evidence="7 8">
    <name type="scientific">Chlamydomonas eustigma</name>
    <dbReference type="NCBI Taxonomy" id="1157962"/>
    <lineage>
        <taxon>Eukaryota</taxon>
        <taxon>Viridiplantae</taxon>
        <taxon>Chlorophyta</taxon>
        <taxon>core chlorophytes</taxon>
        <taxon>Chlorophyceae</taxon>
        <taxon>CS clade</taxon>
        <taxon>Chlamydomonadales</taxon>
        <taxon>Chlamydomonadaceae</taxon>
        <taxon>Chlamydomonas</taxon>
    </lineage>
</organism>
<dbReference type="GO" id="GO:0043565">
    <property type="term" value="F:sequence-specific DNA binding"/>
    <property type="evidence" value="ECO:0007669"/>
    <property type="project" value="InterPro"/>
</dbReference>
<dbReference type="SMART" id="SM00249">
    <property type="entry name" value="PHD"/>
    <property type="match status" value="1"/>
</dbReference>
<dbReference type="CDD" id="cd15489">
    <property type="entry name" value="PHD_SF"/>
    <property type="match status" value="1"/>
</dbReference>
<accession>A0A250XEP4</accession>
<feature type="region of interest" description="Disordered" evidence="5">
    <location>
        <begin position="63"/>
        <end position="105"/>
    </location>
</feature>
<dbReference type="SUPFAM" id="SSF57903">
    <property type="entry name" value="FYVE/PHD zinc finger"/>
    <property type="match status" value="1"/>
</dbReference>
<feature type="region of interest" description="Disordered" evidence="5">
    <location>
        <begin position="1857"/>
        <end position="1921"/>
    </location>
</feature>
<evidence type="ECO:0000259" key="6">
    <source>
        <dbReference type="PROSITE" id="PS50016"/>
    </source>
</evidence>
<feature type="region of interest" description="Disordered" evidence="5">
    <location>
        <begin position="1330"/>
        <end position="1350"/>
    </location>
</feature>
<feature type="compositionally biased region" description="Acidic residues" evidence="5">
    <location>
        <begin position="1029"/>
        <end position="1039"/>
    </location>
</feature>
<evidence type="ECO:0000256" key="4">
    <source>
        <dbReference type="PROSITE-ProRule" id="PRU00146"/>
    </source>
</evidence>
<feature type="region of interest" description="Disordered" evidence="5">
    <location>
        <begin position="1192"/>
        <end position="1252"/>
    </location>
</feature>
<dbReference type="InterPro" id="IPR013083">
    <property type="entry name" value="Znf_RING/FYVE/PHD"/>
</dbReference>
<evidence type="ECO:0000256" key="3">
    <source>
        <dbReference type="ARBA" id="ARBA00022833"/>
    </source>
</evidence>
<dbReference type="PROSITE" id="PS50016">
    <property type="entry name" value="ZF_PHD_2"/>
    <property type="match status" value="1"/>
</dbReference>
<protein>
    <recommendedName>
        <fullName evidence="6">PHD-type domain-containing protein</fullName>
    </recommendedName>
</protein>
<dbReference type="EMBL" id="BEGY01000066">
    <property type="protein sequence ID" value="GAX81506.1"/>
    <property type="molecule type" value="Genomic_DNA"/>
</dbReference>
<feature type="compositionally biased region" description="Polar residues" evidence="5">
    <location>
        <begin position="86"/>
        <end position="100"/>
    </location>
</feature>
<evidence type="ECO:0000313" key="7">
    <source>
        <dbReference type="EMBL" id="GAX81506.1"/>
    </source>
</evidence>
<dbReference type="PROSITE" id="PS01359">
    <property type="entry name" value="ZF_PHD_1"/>
    <property type="match status" value="1"/>
</dbReference>
<dbReference type="Proteomes" id="UP000232323">
    <property type="component" value="Unassembled WGS sequence"/>
</dbReference>
<feature type="compositionally biased region" description="Gly residues" evidence="5">
    <location>
        <begin position="1720"/>
        <end position="1736"/>
    </location>
</feature>